<sequence>MYAYPIAKLQQSCSRTQVVKDAAVTAPGRVAAGHYSDVRGRPLCTARQGKAHENENARRKRVLVEGLVANLPGTKRPFERAKFNWAVRTKEFQQAKKKVPWPLGHDSRTESINMLIREDRHQGPRWPRIRRNERGVGTQTKERRNEEIRRGEKNIRASHAWPEKPSSPTCDLSADKSGLEIFTFGRLKIPKIPEMTISGNAQRIFMFGRLKIPKIPEMTISGNAERVLNDPILSHEIDIVDGG</sequence>
<dbReference type="Proteomes" id="UP001221142">
    <property type="component" value="Unassembled WGS sequence"/>
</dbReference>
<dbReference type="AlphaFoldDB" id="A0AAD7B9X3"/>
<comment type="caution">
    <text evidence="1">The sequence shown here is derived from an EMBL/GenBank/DDBJ whole genome shotgun (WGS) entry which is preliminary data.</text>
</comment>
<organism evidence="1 2">
    <name type="scientific">Roridomyces roridus</name>
    <dbReference type="NCBI Taxonomy" id="1738132"/>
    <lineage>
        <taxon>Eukaryota</taxon>
        <taxon>Fungi</taxon>
        <taxon>Dikarya</taxon>
        <taxon>Basidiomycota</taxon>
        <taxon>Agaricomycotina</taxon>
        <taxon>Agaricomycetes</taxon>
        <taxon>Agaricomycetidae</taxon>
        <taxon>Agaricales</taxon>
        <taxon>Marasmiineae</taxon>
        <taxon>Mycenaceae</taxon>
        <taxon>Roridomyces</taxon>
    </lineage>
</organism>
<gene>
    <name evidence="1" type="ORF">FB45DRAFT_873975</name>
</gene>
<name>A0AAD7B9X3_9AGAR</name>
<evidence type="ECO:0000313" key="1">
    <source>
        <dbReference type="EMBL" id="KAJ7614449.1"/>
    </source>
</evidence>
<evidence type="ECO:0000313" key="2">
    <source>
        <dbReference type="Proteomes" id="UP001221142"/>
    </source>
</evidence>
<protein>
    <submittedName>
        <fullName evidence="1">Uncharacterized protein</fullName>
    </submittedName>
</protein>
<dbReference type="EMBL" id="JARKIF010000026">
    <property type="protein sequence ID" value="KAJ7614449.1"/>
    <property type="molecule type" value="Genomic_DNA"/>
</dbReference>
<accession>A0AAD7B9X3</accession>
<keyword evidence="2" id="KW-1185">Reference proteome</keyword>
<reference evidence="1" key="1">
    <citation type="submission" date="2023-03" db="EMBL/GenBank/DDBJ databases">
        <title>Massive genome expansion in bonnet fungi (Mycena s.s.) driven by repeated elements and novel gene families across ecological guilds.</title>
        <authorList>
            <consortium name="Lawrence Berkeley National Laboratory"/>
            <person name="Harder C.B."/>
            <person name="Miyauchi S."/>
            <person name="Viragh M."/>
            <person name="Kuo A."/>
            <person name="Thoen E."/>
            <person name="Andreopoulos B."/>
            <person name="Lu D."/>
            <person name="Skrede I."/>
            <person name="Drula E."/>
            <person name="Henrissat B."/>
            <person name="Morin E."/>
            <person name="Kohler A."/>
            <person name="Barry K."/>
            <person name="LaButti K."/>
            <person name="Morin E."/>
            <person name="Salamov A."/>
            <person name="Lipzen A."/>
            <person name="Mereny Z."/>
            <person name="Hegedus B."/>
            <person name="Baldrian P."/>
            <person name="Stursova M."/>
            <person name="Weitz H."/>
            <person name="Taylor A."/>
            <person name="Grigoriev I.V."/>
            <person name="Nagy L.G."/>
            <person name="Martin F."/>
            <person name="Kauserud H."/>
        </authorList>
    </citation>
    <scope>NUCLEOTIDE SEQUENCE</scope>
    <source>
        <strain evidence="1">9284</strain>
    </source>
</reference>
<proteinExistence type="predicted"/>